<dbReference type="InterPro" id="IPR037674">
    <property type="entry name" value="PIG-G_N"/>
</dbReference>
<evidence type="ECO:0000313" key="13">
    <source>
        <dbReference type="EMBL" id="KAK3927343.1"/>
    </source>
</evidence>
<feature type="transmembrane region" description="Helical" evidence="11">
    <location>
        <begin position="836"/>
        <end position="854"/>
    </location>
</feature>
<dbReference type="Pfam" id="PF19316">
    <property type="entry name" value="PIGO_PIGG"/>
    <property type="match status" value="1"/>
</dbReference>
<name>A0AAE1HTV6_9NEOP</name>
<evidence type="ECO:0000256" key="1">
    <source>
        <dbReference type="ARBA" id="ARBA00004477"/>
    </source>
</evidence>
<gene>
    <name evidence="13" type="ORF">KUF71_015627</name>
</gene>
<evidence type="ECO:0000256" key="10">
    <source>
        <dbReference type="ARBA" id="ARBA00023180"/>
    </source>
</evidence>
<comment type="pathway">
    <text evidence="2">Glycolipid biosynthesis; glycosylphosphatidylinositol-anchor biosynthesis.</text>
</comment>
<keyword evidence="14" id="KW-1185">Reference proteome</keyword>
<keyword evidence="7" id="KW-0256">Endoplasmic reticulum</keyword>
<feature type="transmembrane region" description="Helical" evidence="11">
    <location>
        <begin position="532"/>
        <end position="554"/>
    </location>
</feature>
<keyword evidence="8 11" id="KW-1133">Transmembrane helix</keyword>
<organism evidence="13 14">
    <name type="scientific">Frankliniella fusca</name>
    <dbReference type="NCBI Taxonomy" id="407009"/>
    <lineage>
        <taxon>Eukaryota</taxon>
        <taxon>Metazoa</taxon>
        <taxon>Ecdysozoa</taxon>
        <taxon>Arthropoda</taxon>
        <taxon>Hexapoda</taxon>
        <taxon>Insecta</taxon>
        <taxon>Pterygota</taxon>
        <taxon>Neoptera</taxon>
        <taxon>Paraneoptera</taxon>
        <taxon>Thysanoptera</taxon>
        <taxon>Terebrantia</taxon>
        <taxon>Thripoidea</taxon>
        <taxon>Thripidae</taxon>
        <taxon>Frankliniella</taxon>
    </lineage>
</organism>
<dbReference type="EMBL" id="JAHWGI010001285">
    <property type="protein sequence ID" value="KAK3927343.1"/>
    <property type="molecule type" value="Genomic_DNA"/>
</dbReference>
<feature type="transmembrane region" description="Helical" evidence="11">
    <location>
        <begin position="627"/>
        <end position="645"/>
    </location>
</feature>
<feature type="transmembrane region" description="Helical" evidence="11">
    <location>
        <begin position="657"/>
        <end position="678"/>
    </location>
</feature>
<feature type="transmembrane region" description="Helical" evidence="11">
    <location>
        <begin position="718"/>
        <end position="743"/>
    </location>
</feature>
<evidence type="ECO:0000256" key="2">
    <source>
        <dbReference type="ARBA" id="ARBA00004687"/>
    </source>
</evidence>
<evidence type="ECO:0000256" key="6">
    <source>
        <dbReference type="ARBA" id="ARBA00022692"/>
    </source>
</evidence>
<evidence type="ECO:0000259" key="12">
    <source>
        <dbReference type="Pfam" id="PF19316"/>
    </source>
</evidence>
<dbReference type="PANTHER" id="PTHR23072:SF0">
    <property type="entry name" value="GPI ETHANOLAMINE PHOSPHATE TRANSFERASE 2"/>
    <property type="match status" value="1"/>
</dbReference>
<keyword evidence="4" id="KW-0337">GPI-anchor biosynthesis</keyword>
<feature type="transmembrane region" description="Helical" evidence="11">
    <location>
        <begin position="497"/>
        <end position="520"/>
    </location>
</feature>
<dbReference type="InterPro" id="IPR045687">
    <property type="entry name" value="PIGG/GPI7_C"/>
</dbReference>
<keyword evidence="6 11" id="KW-0812">Transmembrane</keyword>
<dbReference type="InterPro" id="IPR002591">
    <property type="entry name" value="Phosphodiest/P_Trfase"/>
</dbReference>
<keyword evidence="9 11" id="KW-0472">Membrane</keyword>
<dbReference type="GO" id="GO:0051267">
    <property type="term" value="F:CP2 mannose-ethanolamine phosphotransferase activity"/>
    <property type="evidence" value="ECO:0007669"/>
    <property type="project" value="TreeGrafter"/>
</dbReference>
<protein>
    <submittedName>
        <fullName evidence="13">GPI ethanolamine phosphate transferase 2</fullName>
    </submittedName>
</protein>
<dbReference type="InterPro" id="IPR039527">
    <property type="entry name" value="PIGG/GPI7"/>
</dbReference>
<dbReference type="InterPro" id="IPR017850">
    <property type="entry name" value="Alkaline_phosphatase_core_sf"/>
</dbReference>
<comment type="subcellular location">
    <subcellularLocation>
        <location evidence="1">Endoplasmic reticulum membrane</location>
        <topology evidence="1">Multi-pass membrane protein</topology>
    </subcellularLocation>
</comment>
<dbReference type="Proteomes" id="UP001219518">
    <property type="component" value="Unassembled WGS sequence"/>
</dbReference>
<evidence type="ECO:0000313" key="14">
    <source>
        <dbReference type="Proteomes" id="UP001219518"/>
    </source>
</evidence>
<feature type="transmembrane region" description="Helical" evidence="11">
    <location>
        <begin position="690"/>
        <end position="706"/>
    </location>
</feature>
<feature type="transmembrane region" description="Helical" evidence="11">
    <location>
        <begin position="874"/>
        <end position="893"/>
    </location>
</feature>
<evidence type="ECO:0000256" key="9">
    <source>
        <dbReference type="ARBA" id="ARBA00023136"/>
    </source>
</evidence>
<evidence type="ECO:0000256" key="8">
    <source>
        <dbReference type="ARBA" id="ARBA00022989"/>
    </source>
</evidence>
<keyword evidence="5 13" id="KW-0808">Transferase</keyword>
<keyword evidence="10" id="KW-0325">Glycoprotein</keyword>
<feature type="domain" description="GPI ethanolamine phosphate transferase 2 C-terminal" evidence="12">
    <location>
        <begin position="505"/>
        <end position="891"/>
    </location>
</feature>
<comment type="caution">
    <text evidence="13">The sequence shown here is derived from an EMBL/GenBank/DDBJ whole genome shotgun (WGS) entry which is preliminary data.</text>
</comment>
<reference evidence="13" key="1">
    <citation type="submission" date="2021-07" db="EMBL/GenBank/DDBJ databases">
        <authorList>
            <person name="Catto M.A."/>
            <person name="Jacobson A."/>
            <person name="Kennedy G."/>
            <person name="Labadie P."/>
            <person name="Hunt B.G."/>
            <person name="Srinivasan R."/>
        </authorList>
    </citation>
    <scope>NUCLEOTIDE SEQUENCE</scope>
    <source>
        <strain evidence="13">PL_HMW_Pooled</strain>
        <tissue evidence="13">Head</tissue>
    </source>
</reference>
<evidence type="ECO:0000256" key="4">
    <source>
        <dbReference type="ARBA" id="ARBA00022502"/>
    </source>
</evidence>
<feature type="transmembrane region" description="Helical" evidence="11">
    <location>
        <begin position="791"/>
        <end position="815"/>
    </location>
</feature>
<dbReference type="AlphaFoldDB" id="A0AAE1HTV6"/>
<reference evidence="13" key="2">
    <citation type="journal article" date="2023" name="BMC Genomics">
        <title>Pest status, molecular evolution, and epigenetic factors derived from the genome assembly of Frankliniella fusca, a thysanopteran phytovirus vector.</title>
        <authorList>
            <person name="Catto M.A."/>
            <person name="Labadie P.E."/>
            <person name="Jacobson A.L."/>
            <person name="Kennedy G.G."/>
            <person name="Srinivasan R."/>
            <person name="Hunt B.G."/>
        </authorList>
    </citation>
    <scope>NUCLEOTIDE SEQUENCE</scope>
    <source>
        <strain evidence="13">PL_HMW_Pooled</strain>
    </source>
</reference>
<dbReference type="GO" id="GO:0005789">
    <property type="term" value="C:endoplasmic reticulum membrane"/>
    <property type="evidence" value="ECO:0007669"/>
    <property type="project" value="UniProtKB-SubCell"/>
</dbReference>
<evidence type="ECO:0000256" key="7">
    <source>
        <dbReference type="ARBA" id="ARBA00022824"/>
    </source>
</evidence>
<sequence>MMKECNDVFRRDSRSLIQTIFTLFWICSALFSLSIFLYGFFPLKSLAADFATENDIPSTILNSSVENEVLYKRRSGRFVFVLIDAFRWDFLENQKSMPYIFELKKSRKAIFLTARCHPPTATMPRIKALMTGTIPNYIDVILNLGSDRVMEDNLIHQAVENGLKVVFYGDETWLHLFPDKFLRKEGTTSFFVSDYSEVDSNVTRHIDPEMKANDWDILILHYLGLDHIGHLAGPSSPLVPPKLREMDEAIEKIHRSLQQWDNEHPGKPSYLIVVGDHGMHDLGSHGGATTGEVLVSLIMIENLEKNFPISGRPEVSQIDITATIAVLLGLPIPKLSLGVLIPPALKRLTDEQYLFAVLYNAEQVASQFLLADPEGISKECFKMFVEAKSTHMSWMKNKSSALRDAAETLYINATQQMSSYVVKTLVTFDLLALSLGCFTFIQILLLLFYSEIAKRGDIFMKAKWKKSAVFTTGLALFFLNLVFSSVCSQILSVSAAYLFSVTSCLLLIGFHSWILCVRFSTIQIKKFSHTSVTTIFLIVGSILHTISFSASSFIEEEHQTWYFLWITLILLLFFSFCFSDNQSYFTQFQLFCIMVGHRILRKLNQTGDKWASLPDIAGWLEMAEHKVILSFVFVFGLITLWYGLIWLKCLTNTFDKALTFLAMACIFIYQSLVGDLLFSFHLEDSRGVKIVQLFWLISGLLLIRTFRMCSSPKQVIKGLIHVWTLTSALLLGPYNVILLPYLILTSLFIQSALKNTVDCNLMLLWLGNGNSNSLSSINVATGYIGADHQTVAGAGLMILVHTYCFPVLSALLALLRAARQKDSTQRNQEMISTLHLCFIHRLLPLTVYCIIVTLQRHHLFIWSVFAPKLLYEAVHSVIFFAFVASGCVLLLFCDKEK</sequence>
<dbReference type="CDD" id="cd16024">
    <property type="entry name" value="GPI_EPT_2"/>
    <property type="match status" value="1"/>
</dbReference>
<evidence type="ECO:0000256" key="3">
    <source>
        <dbReference type="ARBA" id="ARBA00005315"/>
    </source>
</evidence>
<comment type="similarity">
    <text evidence="3">Belongs to the PIGG/PIGN/PIGO family. PIGG subfamily.</text>
</comment>
<feature type="transmembrane region" description="Helical" evidence="11">
    <location>
        <begin position="20"/>
        <end position="41"/>
    </location>
</feature>
<dbReference type="Pfam" id="PF01663">
    <property type="entry name" value="Phosphodiest"/>
    <property type="match status" value="1"/>
</dbReference>
<evidence type="ECO:0000256" key="11">
    <source>
        <dbReference type="SAM" id="Phobius"/>
    </source>
</evidence>
<feature type="transmembrane region" description="Helical" evidence="11">
    <location>
        <begin position="469"/>
        <end position="491"/>
    </location>
</feature>
<proteinExistence type="inferred from homology"/>
<dbReference type="SUPFAM" id="SSF53649">
    <property type="entry name" value="Alkaline phosphatase-like"/>
    <property type="match status" value="1"/>
</dbReference>
<dbReference type="PANTHER" id="PTHR23072">
    <property type="entry name" value="PHOSPHATIDYLINOSITOL GLYCAN-RELATED"/>
    <property type="match status" value="1"/>
</dbReference>
<dbReference type="Gene3D" id="3.40.720.10">
    <property type="entry name" value="Alkaline Phosphatase, subunit A"/>
    <property type="match status" value="1"/>
</dbReference>
<feature type="transmembrane region" description="Helical" evidence="11">
    <location>
        <begin position="560"/>
        <end position="577"/>
    </location>
</feature>
<dbReference type="GO" id="GO:0006506">
    <property type="term" value="P:GPI anchor biosynthetic process"/>
    <property type="evidence" value="ECO:0007669"/>
    <property type="project" value="UniProtKB-KW"/>
</dbReference>
<accession>A0AAE1HTV6</accession>
<feature type="transmembrane region" description="Helical" evidence="11">
    <location>
        <begin position="425"/>
        <end position="449"/>
    </location>
</feature>
<evidence type="ECO:0000256" key="5">
    <source>
        <dbReference type="ARBA" id="ARBA00022679"/>
    </source>
</evidence>